<name>A0A9P6JBH8_MORAP</name>
<evidence type="ECO:0000313" key="3">
    <source>
        <dbReference type="Proteomes" id="UP000738359"/>
    </source>
</evidence>
<sequence>MSSRTTTVRPTRTTTKANQDTSQQESQPPPAQDRCAHCKKFLPAVKAECRFCRLVFCMEHRHPETHSPTGCAQRARDQSRQQFQHDSGHILGAEANDRGITHRQPGWNLEQSRQDLHQRLNQRVQTLKESTGRASSSSASSASSSGSGSGSVKKKSKGAGKKTTNKPKTWGTGGSRLGGVPGSGTGGGGSEPSAAPTP</sequence>
<feature type="compositionally biased region" description="Low complexity" evidence="1">
    <location>
        <begin position="1"/>
        <end position="15"/>
    </location>
</feature>
<evidence type="ECO:0000256" key="1">
    <source>
        <dbReference type="SAM" id="MobiDB-lite"/>
    </source>
</evidence>
<organism evidence="2 3">
    <name type="scientific">Mortierella alpina</name>
    <name type="common">Oleaginous fungus</name>
    <name type="synonym">Mortierella renispora</name>
    <dbReference type="NCBI Taxonomy" id="64518"/>
    <lineage>
        <taxon>Eukaryota</taxon>
        <taxon>Fungi</taxon>
        <taxon>Fungi incertae sedis</taxon>
        <taxon>Mucoromycota</taxon>
        <taxon>Mortierellomycotina</taxon>
        <taxon>Mortierellomycetes</taxon>
        <taxon>Mortierellales</taxon>
        <taxon>Mortierellaceae</taxon>
        <taxon>Mortierella</taxon>
    </lineage>
</organism>
<evidence type="ECO:0000313" key="2">
    <source>
        <dbReference type="EMBL" id="KAF9966329.1"/>
    </source>
</evidence>
<feature type="compositionally biased region" description="Polar residues" evidence="1">
    <location>
        <begin position="16"/>
        <end position="26"/>
    </location>
</feature>
<dbReference type="Gene3D" id="4.10.1110.10">
    <property type="entry name" value="AN1-like Zinc finger"/>
    <property type="match status" value="1"/>
</dbReference>
<dbReference type="EMBL" id="JAAAHY010000166">
    <property type="protein sequence ID" value="KAF9966329.1"/>
    <property type="molecule type" value="Genomic_DNA"/>
</dbReference>
<dbReference type="InterPro" id="IPR035896">
    <property type="entry name" value="AN1-like_Znf"/>
</dbReference>
<dbReference type="AlphaFoldDB" id="A0A9P6JBH8"/>
<feature type="region of interest" description="Disordered" evidence="1">
    <location>
        <begin position="1"/>
        <end position="33"/>
    </location>
</feature>
<feature type="region of interest" description="Disordered" evidence="1">
    <location>
        <begin position="125"/>
        <end position="198"/>
    </location>
</feature>
<dbReference type="SUPFAM" id="SSF118310">
    <property type="entry name" value="AN1-like Zinc finger"/>
    <property type="match status" value="1"/>
</dbReference>
<keyword evidence="3" id="KW-1185">Reference proteome</keyword>
<comment type="caution">
    <text evidence="2">The sequence shown here is derived from an EMBL/GenBank/DDBJ whole genome shotgun (WGS) entry which is preliminary data.</text>
</comment>
<dbReference type="Proteomes" id="UP000738359">
    <property type="component" value="Unassembled WGS sequence"/>
</dbReference>
<reference evidence="2" key="1">
    <citation type="journal article" date="2020" name="Fungal Divers.">
        <title>Resolving the Mortierellaceae phylogeny through synthesis of multi-gene phylogenetics and phylogenomics.</title>
        <authorList>
            <person name="Vandepol N."/>
            <person name="Liber J."/>
            <person name="Desiro A."/>
            <person name="Na H."/>
            <person name="Kennedy M."/>
            <person name="Barry K."/>
            <person name="Grigoriev I.V."/>
            <person name="Miller A.N."/>
            <person name="O'Donnell K."/>
            <person name="Stajich J.E."/>
            <person name="Bonito G."/>
        </authorList>
    </citation>
    <scope>NUCLEOTIDE SEQUENCE</scope>
    <source>
        <strain evidence="2">CK1249</strain>
    </source>
</reference>
<gene>
    <name evidence="2" type="ORF">BGZ70_002654</name>
</gene>
<feature type="compositionally biased region" description="Low complexity" evidence="1">
    <location>
        <begin position="134"/>
        <end position="146"/>
    </location>
</feature>
<proteinExistence type="predicted"/>
<feature type="compositionally biased region" description="Gly residues" evidence="1">
    <location>
        <begin position="171"/>
        <end position="190"/>
    </location>
</feature>
<feature type="region of interest" description="Disordered" evidence="1">
    <location>
        <begin position="63"/>
        <end position="85"/>
    </location>
</feature>
<evidence type="ECO:0008006" key="4">
    <source>
        <dbReference type="Google" id="ProtNLM"/>
    </source>
</evidence>
<accession>A0A9P6JBH8</accession>
<feature type="compositionally biased region" description="Basic residues" evidence="1">
    <location>
        <begin position="152"/>
        <end position="165"/>
    </location>
</feature>
<dbReference type="OrthoDB" id="431929at2759"/>
<protein>
    <recommendedName>
        <fullName evidence="4">AN1-type domain-containing protein</fullName>
    </recommendedName>
</protein>